<evidence type="ECO:0000313" key="3">
    <source>
        <dbReference type="Proteomes" id="UP000291084"/>
    </source>
</evidence>
<reference evidence="2 3" key="1">
    <citation type="journal article" date="2015" name="Sci. Rep.">
        <title>The power of single molecule real-time sequencing technology in the de novo assembly of a eukaryotic genome.</title>
        <authorList>
            <person name="Sakai H."/>
            <person name="Naito K."/>
            <person name="Ogiso-Tanaka E."/>
            <person name="Takahashi Y."/>
            <person name="Iseki K."/>
            <person name="Muto C."/>
            <person name="Satou K."/>
            <person name="Teruya K."/>
            <person name="Shiroma A."/>
            <person name="Shimoji M."/>
            <person name="Hirano T."/>
            <person name="Itoh T."/>
            <person name="Kaga A."/>
            <person name="Tomooka N."/>
        </authorList>
    </citation>
    <scope>NUCLEOTIDE SEQUENCE [LARGE SCALE GENOMIC DNA]</scope>
    <source>
        <strain evidence="3">cv. Shumari</strain>
    </source>
</reference>
<proteinExistence type="predicted"/>
<organism evidence="2 3">
    <name type="scientific">Vigna angularis var. angularis</name>
    <dbReference type="NCBI Taxonomy" id="157739"/>
    <lineage>
        <taxon>Eukaryota</taxon>
        <taxon>Viridiplantae</taxon>
        <taxon>Streptophyta</taxon>
        <taxon>Embryophyta</taxon>
        <taxon>Tracheophyta</taxon>
        <taxon>Spermatophyta</taxon>
        <taxon>Magnoliopsida</taxon>
        <taxon>eudicotyledons</taxon>
        <taxon>Gunneridae</taxon>
        <taxon>Pentapetalae</taxon>
        <taxon>rosids</taxon>
        <taxon>fabids</taxon>
        <taxon>Fabales</taxon>
        <taxon>Fabaceae</taxon>
        <taxon>Papilionoideae</taxon>
        <taxon>50 kb inversion clade</taxon>
        <taxon>NPAAA clade</taxon>
        <taxon>indigoferoid/millettioid clade</taxon>
        <taxon>Phaseoleae</taxon>
        <taxon>Vigna</taxon>
    </lineage>
</organism>
<dbReference type="OrthoDB" id="778913at2759"/>
<dbReference type="PANTHER" id="PTHR33922:SF2">
    <property type="entry name" value="OS07G0589600 PROTEIN"/>
    <property type="match status" value="1"/>
</dbReference>
<evidence type="ECO:0000313" key="2">
    <source>
        <dbReference type="EMBL" id="BAU00268.1"/>
    </source>
</evidence>
<name>A0A0S3T5E7_PHAAN</name>
<evidence type="ECO:0000256" key="1">
    <source>
        <dbReference type="SAM" id="MobiDB-lite"/>
    </source>
</evidence>
<dbReference type="PANTHER" id="PTHR33922">
    <property type="entry name" value="OS01G0888066 PROTEIN-RELATED"/>
    <property type="match status" value="1"/>
</dbReference>
<feature type="region of interest" description="Disordered" evidence="1">
    <location>
        <begin position="115"/>
        <end position="141"/>
    </location>
</feature>
<feature type="compositionally biased region" description="Polar residues" evidence="1">
    <location>
        <begin position="323"/>
        <end position="335"/>
    </location>
</feature>
<feature type="region of interest" description="Disordered" evidence="1">
    <location>
        <begin position="222"/>
        <end position="282"/>
    </location>
</feature>
<feature type="region of interest" description="Disordered" evidence="1">
    <location>
        <begin position="407"/>
        <end position="431"/>
    </location>
</feature>
<sequence length="456" mass="51010">MNNIKSDCREVLSLVVAGPNDQTVPFFTLKQGKDIILGRLHCTAPITSLIQSILIPTLVFVNTSLYCSLYSKLSLSLHSATHPHYPQNNFTYIFPINPIPVTHKYSTKPCTFPQMATNTATPQEKKLEQLKEEEGEEEDEEEEIEALSLCDLPVNLINDETQPKPEPDSQIIETREDFDFRLWGTPFSSESEMCAADEVFFQGQILPLRLSLKRCQSRSESLGHGSLREFRSNSSRSSSIRSQNSTSSSSSTSTTTPGISKPRPQNQNQNHFHAHPSPQPQLKVTIPRQTSFGNQGRKSSAWDFFRLGVVPAPEIALQDLKVRSTNGNNKNHIARNNSSNNSSNNSNSAVKRSYSAKGNHVLKQFVGIGGGFWSGCKCSVETVQSNITMIKGSTKSANKTESVTHAMKEKAVERKKQKQRQKQGKRTMSRRRTFEWIKELSHDASYADDETLLSKS</sequence>
<accession>A0A0S3T5E7</accession>
<feature type="compositionally biased region" description="Low complexity" evidence="1">
    <location>
        <begin position="232"/>
        <end position="256"/>
    </location>
</feature>
<dbReference type="Proteomes" id="UP000291084">
    <property type="component" value="Chromosome 10"/>
</dbReference>
<dbReference type="AlphaFoldDB" id="A0A0S3T5E7"/>
<feature type="compositionally biased region" description="Basic and acidic residues" evidence="1">
    <location>
        <begin position="123"/>
        <end position="132"/>
    </location>
</feature>
<keyword evidence="3" id="KW-1185">Reference proteome</keyword>
<protein>
    <submittedName>
        <fullName evidence="2">Uncharacterized protein</fullName>
    </submittedName>
</protein>
<feature type="compositionally biased region" description="Low complexity" evidence="1">
    <location>
        <begin position="336"/>
        <end position="348"/>
    </location>
</feature>
<feature type="region of interest" description="Disordered" evidence="1">
    <location>
        <begin position="322"/>
        <end position="352"/>
    </location>
</feature>
<gene>
    <name evidence="2" type="primary">Vigan.10G184700</name>
    <name evidence="2" type="ORF">VIGAN_10184700</name>
</gene>
<dbReference type="EMBL" id="AP015043">
    <property type="protein sequence ID" value="BAU00268.1"/>
    <property type="molecule type" value="Genomic_DNA"/>
</dbReference>
<feature type="compositionally biased region" description="Basic residues" evidence="1">
    <location>
        <begin position="415"/>
        <end position="431"/>
    </location>
</feature>